<evidence type="ECO:0000256" key="2">
    <source>
        <dbReference type="ARBA" id="ARBA00022801"/>
    </source>
</evidence>
<dbReference type="GO" id="GO:0004053">
    <property type="term" value="F:arginase activity"/>
    <property type="evidence" value="ECO:0007669"/>
    <property type="project" value="TreeGrafter"/>
</dbReference>
<evidence type="ECO:0000313" key="8">
    <source>
        <dbReference type="Proteomes" id="UP000051751"/>
    </source>
</evidence>
<dbReference type="OrthoDB" id="9789727at2"/>
<evidence type="ECO:0000313" key="7">
    <source>
        <dbReference type="Proteomes" id="UP000051645"/>
    </source>
</evidence>
<dbReference type="RefSeq" id="WP_057770245.1">
    <property type="nucleotide sequence ID" value="NZ_JQAT01000004.1"/>
</dbReference>
<proteinExistence type="inferred from homology"/>
<keyword evidence="3" id="KW-0464">Manganese</keyword>
<dbReference type="Proteomes" id="UP000051645">
    <property type="component" value="Unassembled WGS sequence"/>
</dbReference>
<dbReference type="Gene3D" id="3.40.800.10">
    <property type="entry name" value="Ureohydrolase domain"/>
    <property type="match status" value="1"/>
</dbReference>
<evidence type="ECO:0000256" key="1">
    <source>
        <dbReference type="ARBA" id="ARBA00022723"/>
    </source>
</evidence>
<dbReference type="GO" id="GO:0030145">
    <property type="term" value="F:manganese ion binding"/>
    <property type="evidence" value="ECO:0007669"/>
    <property type="project" value="TreeGrafter"/>
</dbReference>
<keyword evidence="2" id="KW-0378">Hydrolase</keyword>
<organism evidence="6 7">
    <name type="scientific">Lactobacillus selangorensis</name>
    <dbReference type="NCBI Taxonomy" id="81857"/>
    <lineage>
        <taxon>Bacteria</taxon>
        <taxon>Bacillati</taxon>
        <taxon>Bacillota</taxon>
        <taxon>Bacilli</taxon>
        <taxon>Lactobacillales</taxon>
        <taxon>Lactobacillaceae</taxon>
        <taxon>Lactobacillus</taxon>
    </lineage>
</organism>
<dbReference type="InterPro" id="IPR006035">
    <property type="entry name" value="Ureohydrolase"/>
</dbReference>
<dbReference type="EMBL" id="JQAT01000004">
    <property type="protein sequence ID" value="KRN28091.1"/>
    <property type="molecule type" value="Genomic_DNA"/>
</dbReference>
<dbReference type="PANTHER" id="PTHR43782">
    <property type="entry name" value="ARGINASE"/>
    <property type="match status" value="1"/>
</dbReference>
<dbReference type="GO" id="GO:0005829">
    <property type="term" value="C:cytosol"/>
    <property type="evidence" value="ECO:0007669"/>
    <property type="project" value="TreeGrafter"/>
</dbReference>
<dbReference type="STRING" id="81857.IV38_GL001541"/>
<evidence type="ECO:0000256" key="4">
    <source>
        <dbReference type="PROSITE-ProRule" id="PRU00742"/>
    </source>
</evidence>
<dbReference type="Pfam" id="PF00491">
    <property type="entry name" value="Arginase"/>
    <property type="match status" value="1"/>
</dbReference>
<dbReference type="EMBL" id="JQAZ01000005">
    <property type="protein sequence ID" value="KRN31031.1"/>
    <property type="molecule type" value="Genomic_DNA"/>
</dbReference>
<gene>
    <name evidence="5" type="ORF">IV38_GL001541</name>
    <name evidence="6" type="ORF">IV40_GL001674</name>
</gene>
<dbReference type="Proteomes" id="UP000051751">
    <property type="component" value="Unassembled WGS sequence"/>
</dbReference>
<name>A0A0R2G018_9LACO</name>
<comment type="similarity">
    <text evidence="4">Belongs to the arginase family.</text>
</comment>
<protein>
    <submittedName>
        <fullName evidence="6">Arginase</fullName>
    </submittedName>
</protein>
<dbReference type="SUPFAM" id="SSF52768">
    <property type="entry name" value="Arginase/deacetylase"/>
    <property type="match status" value="1"/>
</dbReference>
<evidence type="ECO:0000256" key="3">
    <source>
        <dbReference type="ARBA" id="ARBA00023211"/>
    </source>
</evidence>
<reference evidence="7 8" key="1">
    <citation type="journal article" date="2015" name="Genome Announc.">
        <title>Expanding the biotechnology potential of lactobacilli through comparative genomics of 213 strains and associated genera.</title>
        <authorList>
            <person name="Sun Z."/>
            <person name="Harris H.M."/>
            <person name="McCann A."/>
            <person name="Guo C."/>
            <person name="Argimon S."/>
            <person name="Zhang W."/>
            <person name="Yang X."/>
            <person name="Jeffery I.B."/>
            <person name="Cooney J.C."/>
            <person name="Kagawa T.F."/>
            <person name="Liu W."/>
            <person name="Song Y."/>
            <person name="Salvetti E."/>
            <person name="Wrobel A."/>
            <person name="Rasinkangas P."/>
            <person name="Parkhill J."/>
            <person name="Rea M.C."/>
            <person name="O'Sullivan O."/>
            <person name="Ritari J."/>
            <person name="Douillard F.P."/>
            <person name="Paul Ross R."/>
            <person name="Yang R."/>
            <person name="Briner A.E."/>
            <person name="Felis G.E."/>
            <person name="de Vos W.M."/>
            <person name="Barrangou R."/>
            <person name="Klaenhammer T.R."/>
            <person name="Caufield P.W."/>
            <person name="Cui Y."/>
            <person name="Zhang H."/>
            <person name="O'Toole P.W."/>
        </authorList>
    </citation>
    <scope>NUCLEOTIDE SEQUENCE [LARGE SCALE GENOMIC DNA]</scope>
    <source>
        <strain evidence="5 8">ATCC BAA-66</strain>
        <strain evidence="6 7">DSM 13344</strain>
    </source>
</reference>
<dbReference type="PANTHER" id="PTHR43782:SF3">
    <property type="entry name" value="ARGINASE"/>
    <property type="match status" value="1"/>
</dbReference>
<evidence type="ECO:0000313" key="6">
    <source>
        <dbReference type="EMBL" id="KRN31031.1"/>
    </source>
</evidence>
<dbReference type="PROSITE" id="PS51409">
    <property type="entry name" value="ARGINASE_2"/>
    <property type="match status" value="1"/>
</dbReference>
<keyword evidence="7" id="KW-1185">Reference proteome</keyword>
<dbReference type="PATRIC" id="fig|81857.3.peg.1553"/>
<comment type="caution">
    <text evidence="6">The sequence shown here is derived from an EMBL/GenBank/DDBJ whole genome shotgun (WGS) entry which is preliminary data.</text>
</comment>
<evidence type="ECO:0000313" key="5">
    <source>
        <dbReference type="EMBL" id="KRN28091.1"/>
    </source>
</evidence>
<keyword evidence="1" id="KW-0479">Metal-binding</keyword>
<sequence length="284" mass="31542">MSETIRLEIPQWQGGMNPNYVMGAKILAALVPDGNAETIKVPVDMGFERQSETERIDGKGTLLAQMETTRSILATEKPDKVITLGGDCSVSEAPFEYLHNQYGEHFGVIWLDAHPDISNEQQSQHLHEMVLANLLGKGARDFNSQNPLQPSHVMLAGLEYEQLRPMDQAVKDLAIDYATPQQLAKTNQPILTWIKANQIEQVAIHWDLDVLSPADFRSILPARPYLDSAQFGAAIGEMTLKQVTYLLRAVSEAADLVGLTLAEPMPWDAIHLNHALAQLPIFRD</sequence>
<dbReference type="InterPro" id="IPR023696">
    <property type="entry name" value="Ureohydrolase_dom_sf"/>
</dbReference>
<dbReference type="CDD" id="cd09999">
    <property type="entry name" value="Arginase-like_1"/>
    <property type="match status" value="1"/>
</dbReference>
<accession>A0A0R2G018</accession>
<dbReference type="AlphaFoldDB" id="A0A0R2G018"/>